<reference evidence="2 5" key="2">
    <citation type="submission" date="2020-05" db="EMBL/GenBank/DDBJ databases">
        <title>MicrobeNet Type strains.</title>
        <authorList>
            <person name="Nicholson A.C."/>
        </authorList>
    </citation>
    <scope>NUCLEOTIDE SEQUENCE [LARGE SCALE GENOMIC DNA]</scope>
    <source>
        <strain evidence="2 5">CCUG 46604</strain>
    </source>
</reference>
<dbReference type="EMBL" id="PNFZ01000002">
    <property type="protein sequence ID" value="PMB98628.1"/>
    <property type="molecule type" value="Genomic_DNA"/>
</dbReference>
<dbReference type="AlphaFoldDB" id="A0A2N6PIW6"/>
<dbReference type="EMBL" id="JABEMC010000001">
    <property type="protein sequence ID" value="NNG77995.1"/>
    <property type="molecule type" value="Genomic_DNA"/>
</dbReference>
<dbReference type="Proteomes" id="UP000549517">
    <property type="component" value="Unassembled WGS sequence"/>
</dbReference>
<sequence>MRSDEDRLAEIESGDGPDPIASVSGELARVAVAAMDVEGAEASLRDAVASARRAGHTWQSIGDVLGMTRQGALKRFRVA</sequence>
<reference evidence="3 4" key="1">
    <citation type="submission" date="2017-09" db="EMBL/GenBank/DDBJ databases">
        <title>Bacterial strain isolated from the female urinary microbiota.</title>
        <authorList>
            <person name="Thomas-White K."/>
            <person name="Kumar N."/>
            <person name="Forster S."/>
            <person name="Putonti C."/>
            <person name="Lawley T."/>
            <person name="Wolfe A.J."/>
        </authorList>
    </citation>
    <scope>NUCLEOTIDE SEQUENCE [LARGE SCALE GENOMIC DNA]</scope>
    <source>
        <strain evidence="3 4">UMB0680</strain>
    </source>
</reference>
<protein>
    <recommendedName>
        <fullName evidence="6">AsnC family protein</fullName>
    </recommendedName>
</protein>
<dbReference type="Proteomes" id="UP000235703">
    <property type="component" value="Unassembled WGS sequence"/>
</dbReference>
<name>A0A2N6PIW6_9MICO</name>
<dbReference type="OrthoDB" id="3579809at2"/>
<gene>
    <name evidence="3" type="ORF">CJ198_04700</name>
    <name evidence="2" type="ORF">HLA91_01195</name>
</gene>
<dbReference type="RefSeq" id="WP_102161271.1">
    <property type="nucleotide sequence ID" value="NZ_BAAAKH010000002.1"/>
</dbReference>
<keyword evidence="4" id="KW-1185">Reference proteome</keyword>
<proteinExistence type="predicted"/>
<feature type="compositionally biased region" description="Basic and acidic residues" evidence="1">
    <location>
        <begin position="1"/>
        <end position="10"/>
    </location>
</feature>
<feature type="region of interest" description="Disordered" evidence="1">
    <location>
        <begin position="1"/>
        <end position="22"/>
    </location>
</feature>
<comment type="caution">
    <text evidence="3">The sequence shown here is derived from an EMBL/GenBank/DDBJ whole genome shotgun (WGS) entry which is preliminary data.</text>
</comment>
<evidence type="ECO:0000313" key="5">
    <source>
        <dbReference type="Proteomes" id="UP000549517"/>
    </source>
</evidence>
<accession>A0A2N6PIW6</accession>
<evidence type="ECO:0000313" key="4">
    <source>
        <dbReference type="Proteomes" id="UP000235703"/>
    </source>
</evidence>
<evidence type="ECO:0008006" key="6">
    <source>
        <dbReference type="Google" id="ProtNLM"/>
    </source>
</evidence>
<evidence type="ECO:0000256" key="1">
    <source>
        <dbReference type="SAM" id="MobiDB-lite"/>
    </source>
</evidence>
<organism evidence="3 4">
    <name type="scientific">Brevibacterium luteolum</name>
    <dbReference type="NCBI Taxonomy" id="199591"/>
    <lineage>
        <taxon>Bacteria</taxon>
        <taxon>Bacillati</taxon>
        <taxon>Actinomycetota</taxon>
        <taxon>Actinomycetes</taxon>
        <taxon>Micrococcales</taxon>
        <taxon>Brevibacteriaceae</taxon>
        <taxon>Brevibacterium</taxon>
    </lineage>
</organism>
<evidence type="ECO:0000313" key="2">
    <source>
        <dbReference type="EMBL" id="NNG77995.1"/>
    </source>
</evidence>
<evidence type="ECO:0000313" key="3">
    <source>
        <dbReference type="EMBL" id="PMB98628.1"/>
    </source>
</evidence>